<dbReference type="AlphaFoldDB" id="A0A816N1M8"/>
<evidence type="ECO:0000256" key="2">
    <source>
        <dbReference type="ARBA" id="ARBA00022723"/>
    </source>
</evidence>
<dbReference type="GO" id="GO:0008270">
    <property type="term" value="F:zinc ion binding"/>
    <property type="evidence" value="ECO:0007669"/>
    <property type="project" value="UniProtKB-KW"/>
</dbReference>
<gene>
    <name evidence="7" type="ORF">XDN619_LOCUS4107</name>
</gene>
<dbReference type="GO" id="GO:0005634">
    <property type="term" value="C:nucleus"/>
    <property type="evidence" value="ECO:0007669"/>
    <property type="project" value="UniProtKB-SubCell"/>
</dbReference>
<dbReference type="Pfam" id="PF05699">
    <property type="entry name" value="Dimer_Tnp_hAT"/>
    <property type="match status" value="1"/>
</dbReference>
<evidence type="ECO:0000256" key="5">
    <source>
        <dbReference type="ARBA" id="ARBA00023242"/>
    </source>
</evidence>
<dbReference type="EMBL" id="CAJNRG010000737">
    <property type="protein sequence ID" value="CAF2017487.1"/>
    <property type="molecule type" value="Genomic_DNA"/>
</dbReference>
<dbReference type="Gene3D" id="1.10.10.1070">
    <property type="entry name" value="Zinc finger, BED domain-containing"/>
    <property type="match status" value="1"/>
</dbReference>
<evidence type="ECO:0000256" key="4">
    <source>
        <dbReference type="ARBA" id="ARBA00022833"/>
    </source>
</evidence>
<comment type="subcellular location">
    <subcellularLocation>
        <location evidence="1">Nucleus</location>
    </subcellularLocation>
</comment>
<reference evidence="7" key="1">
    <citation type="submission" date="2021-02" db="EMBL/GenBank/DDBJ databases">
        <authorList>
            <person name="Nowell W R."/>
        </authorList>
    </citation>
    <scope>NUCLEOTIDE SEQUENCE</scope>
</reference>
<dbReference type="PANTHER" id="PTHR46481:SF10">
    <property type="entry name" value="ZINC FINGER BED DOMAIN-CONTAINING PROTEIN 39"/>
    <property type="match status" value="1"/>
</dbReference>
<dbReference type="InterPro" id="IPR052035">
    <property type="entry name" value="ZnF_BED_domain_contain"/>
</dbReference>
<proteinExistence type="predicted"/>
<dbReference type="Proteomes" id="UP000663887">
    <property type="component" value="Unassembled WGS sequence"/>
</dbReference>
<keyword evidence="3" id="KW-0863">Zinc-finger</keyword>
<evidence type="ECO:0000256" key="3">
    <source>
        <dbReference type="ARBA" id="ARBA00022771"/>
    </source>
</evidence>
<organism evidence="7 8">
    <name type="scientific">Rotaria magnacalcarata</name>
    <dbReference type="NCBI Taxonomy" id="392030"/>
    <lineage>
        <taxon>Eukaryota</taxon>
        <taxon>Metazoa</taxon>
        <taxon>Spiralia</taxon>
        <taxon>Gnathifera</taxon>
        <taxon>Rotifera</taxon>
        <taxon>Eurotatoria</taxon>
        <taxon>Bdelloidea</taxon>
        <taxon>Philodinida</taxon>
        <taxon>Philodinidae</taxon>
        <taxon>Rotaria</taxon>
    </lineage>
</organism>
<evidence type="ECO:0000256" key="1">
    <source>
        <dbReference type="ARBA" id="ARBA00004123"/>
    </source>
</evidence>
<keyword evidence="4" id="KW-0862">Zinc</keyword>
<evidence type="ECO:0000313" key="7">
    <source>
        <dbReference type="EMBL" id="CAF2017487.1"/>
    </source>
</evidence>
<keyword evidence="2" id="KW-0479">Metal-binding</keyword>
<dbReference type="SMART" id="SM00614">
    <property type="entry name" value="ZnF_BED"/>
    <property type="match status" value="1"/>
</dbReference>
<accession>A0A816N1M8</accession>
<protein>
    <recommendedName>
        <fullName evidence="6">HAT C-terminal dimerisation domain-containing protein</fullName>
    </recommendedName>
</protein>
<sequence>MNLFEKKKKLADLIKNEDKSITFYKPKKAPKSSLVWESFNIVVINNVKQEMVCCEKCKQLLAYRQKDGTASLAKHKRSCQTTDNDIDTDNNSIKHLVKQTQVTEYYSSKKSHIVPKIIREKVKTACTEFTALDSRAFETVAGDGFIKMAQSIFDAGRHFSPTSSISVKEIIPAPVTISRHIDQIYENKKNELISLCLSVKSFCIICDFWTERYSGLSYCGLALRFITEDYKLHNFILGCILYDIDSQSANNIRLFVDAQLLSFGLTLNNKIFVVTDNENKMRAAFKEKCTRIGCSIHYLSKQLEHSFTSEEIDRTFVRCTEIQKLFDNVKKVVTHVRRTHRQVKLKQKLQLYSDTRFNGAFYMLNVFLNVFDDIGSVLSSGYIDYLTGVDKDLLEEVCQFLIVFDNAINQLSEEERPTMHQVLPIRQLLIDHCEVIFEDSSELKELKLFLGERIRSVWILQDQHYICTFLHPRLKRFDTAPHEKDIAFNLVKQELLARISTPSVTTDTASKAVATDGTVIIDSTAPVNSNNLLDRCFDKPRPITSSDATPVKELNDYMALVVADEQSDDILLFWKNHEKTFPTLSKIVRDFYAIPASNTIVERLFSASKNIVTDRRTSLAEAKLNKLLFLKKNLFTLREIKKDKLNKNAEQSKQKLFIPDGESIVIIEDVDSAISSPTIKRMKPNDDNDEDDGDLLYDIEHMYDSEESDNIFLNF</sequence>
<dbReference type="GO" id="GO:0046983">
    <property type="term" value="F:protein dimerization activity"/>
    <property type="evidence" value="ECO:0007669"/>
    <property type="project" value="InterPro"/>
</dbReference>
<dbReference type="PANTHER" id="PTHR46481">
    <property type="entry name" value="ZINC FINGER BED DOMAIN-CONTAINING PROTEIN 4"/>
    <property type="match status" value="1"/>
</dbReference>
<evidence type="ECO:0000313" key="8">
    <source>
        <dbReference type="Proteomes" id="UP000663887"/>
    </source>
</evidence>
<name>A0A816N1M8_9BILA</name>
<dbReference type="InterPro" id="IPR012337">
    <property type="entry name" value="RNaseH-like_sf"/>
</dbReference>
<keyword evidence="5" id="KW-0539">Nucleus</keyword>
<dbReference type="SUPFAM" id="SSF53098">
    <property type="entry name" value="Ribonuclease H-like"/>
    <property type="match status" value="1"/>
</dbReference>
<comment type="caution">
    <text evidence="7">The sequence shown here is derived from an EMBL/GenBank/DDBJ whole genome shotgun (WGS) entry which is preliminary data.</text>
</comment>
<dbReference type="InterPro" id="IPR008906">
    <property type="entry name" value="HATC_C_dom"/>
</dbReference>
<feature type="domain" description="HAT C-terminal dimerisation" evidence="6">
    <location>
        <begin position="553"/>
        <end position="634"/>
    </location>
</feature>
<dbReference type="SUPFAM" id="SSF140996">
    <property type="entry name" value="Hermes dimerisation domain"/>
    <property type="match status" value="1"/>
</dbReference>
<evidence type="ECO:0000259" key="6">
    <source>
        <dbReference type="Pfam" id="PF05699"/>
    </source>
</evidence>